<dbReference type="Proteomes" id="UP001589609">
    <property type="component" value="Unassembled WGS sequence"/>
</dbReference>
<evidence type="ECO:0000313" key="10">
    <source>
        <dbReference type="Proteomes" id="UP001589609"/>
    </source>
</evidence>
<dbReference type="PROSITE" id="PS00589">
    <property type="entry name" value="PTS_HPR_SER"/>
    <property type="match status" value="1"/>
</dbReference>
<organism evidence="9 10">
    <name type="scientific">Ectobacillus funiculus</name>
    <dbReference type="NCBI Taxonomy" id="137993"/>
    <lineage>
        <taxon>Bacteria</taxon>
        <taxon>Bacillati</taxon>
        <taxon>Bacillota</taxon>
        <taxon>Bacilli</taxon>
        <taxon>Bacillales</taxon>
        <taxon>Bacillaceae</taxon>
        <taxon>Ectobacillus</taxon>
    </lineage>
</organism>
<evidence type="ECO:0000259" key="8">
    <source>
        <dbReference type="PROSITE" id="PS51350"/>
    </source>
</evidence>
<keyword evidence="10" id="KW-1185">Reference proteome</keyword>
<dbReference type="InterPro" id="IPR001020">
    <property type="entry name" value="PTS_HPr_His_P_site"/>
</dbReference>
<dbReference type="CDD" id="cd00367">
    <property type="entry name" value="PTS-HPr_like"/>
    <property type="match status" value="1"/>
</dbReference>
<gene>
    <name evidence="9" type="ORF">ACFFMS_07795</name>
</gene>
<comment type="function">
    <text evidence="1">General (non sugar-specific) component of the phosphoenolpyruvate-dependent sugar phosphotransferase system (sugar PTS). This major carbohydrate active-transport system catalyzes the phosphorylation of incoming sugar substrates concomitantly with their translocation across the cell membrane. The phosphoryl group from phosphoenolpyruvate (PEP) is transferred to the phosphoryl carrier protein HPr by enzyme I. Phospho-HPr then transfers it to the PTS EIIA domain.</text>
</comment>
<dbReference type="InterPro" id="IPR035895">
    <property type="entry name" value="HPr-like_sf"/>
</dbReference>
<dbReference type="PRINTS" id="PR00107">
    <property type="entry name" value="PHOSPHOCPHPR"/>
</dbReference>
<dbReference type="NCBIfam" id="TIGR01003">
    <property type="entry name" value="PTS_HPr_family"/>
    <property type="match status" value="1"/>
</dbReference>
<dbReference type="NCBIfam" id="NF010352">
    <property type="entry name" value="PRK13780.1"/>
    <property type="match status" value="1"/>
</dbReference>
<evidence type="ECO:0000313" key="9">
    <source>
        <dbReference type="EMBL" id="MFB9758422.1"/>
    </source>
</evidence>
<reference evidence="9 10" key="1">
    <citation type="submission" date="2024-09" db="EMBL/GenBank/DDBJ databases">
        <authorList>
            <person name="Sun Q."/>
            <person name="Mori K."/>
        </authorList>
    </citation>
    <scope>NUCLEOTIDE SEQUENCE [LARGE SCALE GENOMIC DNA]</scope>
    <source>
        <strain evidence="9 10">JCM 11201</strain>
    </source>
</reference>
<feature type="domain" description="HPr" evidence="8">
    <location>
        <begin position="1"/>
        <end position="87"/>
    </location>
</feature>
<keyword evidence="6" id="KW-0762">Sugar transport</keyword>
<evidence type="ECO:0000256" key="2">
    <source>
        <dbReference type="ARBA" id="ARBA00004496"/>
    </source>
</evidence>
<dbReference type="Gene3D" id="3.30.1340.10">
    <property type="entry name" value="HPr-like"/>
    <property type="match status" value="1"/>
</dbReference>
<proteinExistence type="inferred from homology"/>
<evidence type="ECO:0000256" key="3">
    <source>
        <dbReference type="ARBA" id="ARBA00010736"/>
    </source>
</evidence>
<dbReference type="Pfam" id="PF00381">
    <property type="entry name" value="PTS-HPr"/>
    <property type="match status" value="1"/>
</dbReference>
<dbReference type="InterPro" id="IPR002114">
    <property type="entry name" value="PTS_HPr_Ser_P_site"/>
</dbReference>
<comment type="caution">
    <text evidence="9">The sequence shown here is derived from an EMBL/GenBank/DDBJ whole genome shotgun (WGS) entry which is preliminary data.</text>
</comment>
<dbReference type="RefSeq" id="WP_379948695.1">
    <property type="nucleotide sequence ID" value="NZ_JBHMAF010000032.1"/>
</dbReference>
<dbReference type="PROSITE" id="PS51350">
    <property type="entry name" value="PTS_HPR_DOM"/>
    <property type="match status" value="1"/>
</dbReference>
<dbReference type="EMBL" id="JBHMAF010000032">
    <property type="protein sequence ID" value="MFB9758422.1"/>
    <property type="molecule type" value="Genomic_DNA"/>
</dbReference>
<accession>A0ABV5WDG9</accession>
<comment type="similarity">
    <text evidence="3">Belongs to the HPr family.</text>
</comment>
<dbReference type="InterPro" id="IPR050399">
    <property type="entry name" value="HPr"/>
</dbReference>
<name>A0ABV5WDG9_9BACI</name>
<evidence type="ECO:0000256" key="7">
    <source>
        <dbReference type="ARBA" id="ARBA00022683"/>
    </source>
</evidence>
<sequence length="87" mass="9281">MVKKTFTIIDQAGIHARPATVLVNAVSKFDAEMKLEYNGKIVNLKSIMGVMSLGVPKDAVIHIAAEGSQAEEAVTALEDVMRKAGIV</sequence>
<evidence type="ECO:0000256" key="1">
    <source>
        <dbReference type="ARBA" id="ARBA00003681"/>
    </source>
</evidence>
<keyword evidence="5" id="KW-0963">Cytoplasm</keyword>
<keyword evidence="7" id="KW-0598">Phosphotransferase system</keyword>
<comment type="subcellular location">
    <subcellularLocation>
        <location evidence="2">Cytoplasm</location>
    </subcellularLocation>
</comment>
<protein>
    <recommendedName>
        <fullName evidence="4">Phosphocarrier protein HPr</fullName>
    </recommendedName>
</protein>
<dbReference type="PROSITE" id="PS00369">
    <property type="entry name" value="PTS_HPR_HIS"/>
    <property type="match status" value="1"/>
</dbReference>
<keyword evidence="6" id="KW-0813">Transport</keyword>
<evidence type="ECO:0000256" key="5">
    <source>
        <dbReference type="ARBA" id="ARBA00022490"/>
    </source>
</evidence>
<evidence type="ECO:0000256" key="6">
    <source>
        <dbReference type="ARBA" id="ARBA00022597"/>
    </source>
</evidence>
<dbReference type="PANTHER" id="PTHR33705:SF2">
    <property type="entry name" value="PHOSPHOCARRIER PROTEIN NPR"/>
    <property type="match status" value="1"/>
</dbReference>
<dbReference type="InterPro" id="IPR000032">
    <property type="entry name" value="HPr-like"/>
</dbReference>
<dbReference type="SUPFAM" id="SSF55594">
    <property type="entry name" value="HPr-like"/>
    <property type="match status" value="1"/>
</dbReference>
<evidence type="ECO:0000256" key="4">
    <source>
        <dbReference type="ARBA" id="ARBA00020422"/>
    </source>
</evidence>
<dbReference type="PANTHER" id="PTHR33705">
    <property type="entry name" value="PHOSPHOCARRIER PROTEIN HPR"/>
    <property type="match status" value="1"/>
</dbReference>